<name>A0A0C3APE9_SERVB</name>
<dbReference type="GO" id="GO:0000981">
    <property type="term" value="F:DNA-binding transcription factor activity, RNA polymerase II-specific"/>
    <property type="evidence" value="ECO:0007669"/>
    <property type="project" value="TreeGrafter"/>
</dbReference>
<protein>
    <recommendedName>
        <fullName evidence="6">C2H2-type domain-containing protein</fullName>
    </recommendedName>
</protein>
<dbReference type="HOGENOM" id="CLU_1116333_0_0_1"/>
<dbReference type="GO" id="GO:0005634">
    <property type="term" value="C:nucleus"/>
    <property type="evidence" value="ECO:0007669"/>
    <property type="project" value="UniProtKB-ARBA"/>
</dbReference>
<accession>A0A0C3APE9</accession>
<keyword evidence="8" id="KW-1185">Reference proteome</keyword>
<keyword evidence="3 5" id="KW-0863">Zinc-finger</keyword>
<evidence type="ECO:0000256" key="2">
    <source>
        <dbReference type="ARBA" id="ARBA00022737"/>
    </source>
</evidence>
<gene>
    <name evidence="7" type="ORF">M408DRAFT_298573</name>
</gene>
<dbReference type="InterPro" id="IPR050329">
    <property type="entry name" value="GLI_C2H2-zinc-finger"/>
</dbReference>
<keyword evidence="1" id="KW-0479">Metal-binding</keyword>
<dbReference type="OrthoDB" id="8117402at2759"/>
<dbReference type="GO" id="GO:0045944">
    <property type="term" value="P:positive regulation of transcription by RNA polymerase II"/>
    <property type="evidence" value="ECO:0007669"/>
    <property type="project" value="UniProtKB-ARBA"/>
</dbReference>
<evidence type="ECO:0000256" key="4">
    <source>
        <dbReference type="ARBA" id="ARBA00022833"/>
    </source>
</evidence>
<dbReference type="PROSITE" id="PS50157">
    <property type="entry name" value="ZINC_FINGER_C2H2_2"/>
    <property type="match status" value="1"/>
</dbReference>
<reference evidence="7 8" key="1">
    <citation type="submission" date="2014-04" db="EMBL/GenBank/DDBJ databases">
        <authorList>
            <consortium name="DOE Joint Genome Institute"/>
            <person name="Kuo A."/>
            <person name="Zuccaro A."/>
            <person name="Kohler A."/>
            <person name="Nagy L.G."/>
            <person name="Floudas D."/>
            <person name="Copeland A."/>
            <person name="Barry K.W."/>
            <person name="Cichocki N."/>
            <person name="Veneault-Fourrey C."/>
            <person name="LaButti K."/>
            <person name="Lindquist E.A."/>
            <person name="Lipzen A."/>
            <person name="Lundell T."/>
            <person name="Morin E."/>
            <person name="Murat C."/>
            <person name="Sun H."/>
            <person name="Tunlid A."/>
            <person name="Henrissat B."/>
            <person name="Grigoriev I.V."/>
            <person name="Hibbett D.S."/>
            <person name="Martin F."/>
            <person name="Nordberg H.P."/>
            <person name="Cantor M.N."/>
            <person name="Hua S.X."/>
        </authorList>
    </citation>
    <scope>NUCLEOTIDE SEQUENCE [LARGE SCALE GENOMIC DNA]</scope>
    <source>
        <strain evidence="7 8">MAFF 305830</strain>
    </source>
</reference>
<keyword evidence="4" id="KW-0862">Zinc</keyword>
<dbReference type="AlphaFoldDB" id="A0A0C3APE9"/>
<evidence type="ECO:0000256" key="3">
    <source>
        <dbReference type="ARBA" id="ARBA00022771"/>
    </source>
</evidence>
<evidence type="ECO:0000259" key="6">
    <source>
        <dbReference type="PROSITE" id="PS50157"/>
    </source>
</evidence>
<dbReference type="SUPFAM" id="SSF57667">
    <property type="entry name" value="beta-beta-alpha zinc fingers"/>
    <property type="match status" value="1"/>
</dbReference>
<evidence type="ECO:0000256" key="1">
    <source>
        <dbReference type="ARBA" id="ARBA00022723"/>
    </source>
</evidence>
<dbReference type="InterPro" id="IPR036236">
    <property type="entry name" value="Znf_C2H2_sf"/>
</dbReference>
<dbReference type="InterPro" id="IPR013087">
    <property type="entry name" value="Znf_C2H2_type"/>
</dbReference>
<evidence type="ECO:0000256" key="5">
    <source>
        <dbReference type="PROSITE-ProRule" id="PRU00042"/>
    </source>
</evidence>
<reference evidence="8" key="2">
    <citation type="submission" date="2015-01" db="EMBL/GenBank/DDBJ databases">
        <title>Evolutionary Origins and Diversification of the Mycorrhizal Mutualists.</title>
        <authorList>
            <consortium name="DOE Joint Genome Institute"/>
            <consortium name="Mycorrhizal Genomics Consortium"/>
            <person name="Kohler A."/>
            <person name="Kuo A."/>
            <person name="Nagy L.G."/>
            <person name="Floudas D."/>
            <person name="Copeland A."/>
            <person name="Barry K.W."/>
            <person name="Cichocki N."/>
            <person name="Veneault-Fourrey C."/>
            <person name="LaButti K."/>
            <person name="Lindquist E.A."/>
            <person name="Lipzen A."/>
            <person name="Lundell T."/>
            <person name="Morin E."/>
            <person name="Murat C."/>
            <person name="Riley R."/>
            <person name="Ohm R."/>
            <person name="Sun H."/>
            <person name="Tunlid A."/>
            <person name="Henrissat B."/>
            <person name="Grigoriev I.V."/>
            <person name="Hibbett D.S."/>
            <person name="Martin F."/>
        </authorList>
    </citation>
    <scope>NUCLEOTIDE SEQUENCE [LARGE SCALE GENOMIC DNA]</scope>
    <source>
        <strain evidence="8">MAFF 305830</strain>
    </source>
</reference>
<dbReference type="PANTHER" id="PTHR19818:SF139">
    <property type="entry name" value="PAIR-RULE PROTEIN ODD-PAIRED"/>
    <property type="match status" value="1"/>
</dbReference>
<dbReference type="PANTHER" id="PTHR19818">
    <property type="entry name" value="ZINC FINGER PROTEIN ZIC AND GLI"/>
    <property type="match status" value="1"/>
</dbReference>
<dbReference type="GO" id="GO:0008270">
    <property type="term" value="F:zinc ion binding"/>
    <property type="evidence" value="ECO:0007669"/>
    <property type="project" value="UniProtKB-KW"/>
</dbReference>
<evidence type="ECO:0000313" key="8">
    <source>
        <dbReference type="Proteomes" id="UP000054097"/>
    </source>
</evidence>
<dbReference type="Gene3D" id="3.30.160.60">
    <property type="entry name" value="Classic Zinc Finger"/>
    <property type="match status" value="1"/>
</dbReference>
<proteinExistence type="predicted"/>
<evidence type="ECO:0000313" key="7">
    <source>
        <dbReference type="EMBL" id="KIM21954.1"/>
    </source>
</evidence>
<organism evidence="7 8">
    <name type="scientific">Serendipita vermifera MAFF 305830</name>
    <dbReference type="NCBI Taxonomy" id="933852"/>
    <lineage>
        <taxon>Eukaryota</taxon>
        <taxon>Fungi</taxon>
        <taxon>Dikarya</taxon>
        <taxon>Basidiomycota</taxon>
        <taxon>Agaricomycotina</taxon>
        <taxon>Agaricomycetes</taxon>
        <taxon>Sebacinales</taxon>
        <taxon>Serendipitaceae</taxon>
        <taxon>Serendipita</taxon>
    </lineage>
</organism>
<feature type="domain" description="C2H2-type" evidence="6">
    <location>
        <begin position="153"/>
        <end position="182"/>
    </location>
</feature>
<dbReference type="Proteomes" id="UP000054097">
    <property type="component" value="Unassembled WGS sequence"/>
</dbReference>
<dbReference type="EMBL" id="KN824367">
    <property type="protein sequence ID" value="KIM21954.1"/>
    <property type="molecule type" value="Genomic_DNA"/>
</dbReference>
<sequence>MASLCPHNIPTNHVCTNCEDHTSGQQGSFNPDTGYNEFPDDLLVPDIFRFGNHPQVLGQPLLSGQNYPIASTSYNNQGISPLQTIAPTQNTIPIVFSHNIVSLVDTLYPSGVSAYLSHRSALVQLLESSWIQHGTLEPSDATKQFITITGRKYRCSVPSCGKHFTRLDRAINHFRTHIHHRPYTCEGCEVPNCPERFYTQETLRAHVNRKRTVCKYCETTLELKNLRRHLRFNRTCKTKRNMRRHGPGP</sequence>
<dbReference type="PROSITE" id="PS00028">
    <property type="entry name" value="ZINC_FINGER_C2H2_1"/>
    <property type="match status" value="1"/>
</dbReference>
<keyword evidence="2" id="KW-0677">Repeat</keyword>
<dbReference type="GO" id="GO:0000978">
    <property type="term" value="F:RNA polymerase II cis-regulatory region sequence-specific DNA binding"/>
    <property type="evidence" value="ECO:0007669"/>
    <property type="project" value="TreeGrafter"/>
</dbReference>